<name>B1C515_9FIRM</name>
<gene>
    <name evidence="2" type="ORF">CLOSPI_02184</name>
</gene>
<dbReference type="HOGENOM" id="CLU_3287618_0_0_9"/>
<sequence>MQNYVYFSSNIHILYQIVFSLSILYTENIVSLYTSIKILL</sequence>
<reference evidence="2" key="2">
    <citation type="submission" date="2014-06" db="EMBL/GenBank/DDBJ databases">
        <title>Draft genome sequence of Clostridium spiroforme (DSM 1552).</title>
        <authorList>
            <person name="Sudarsanam P."/>
            <person name="Ley R."/>
            <person name="Guruge J."/>
            <person name="Turnbaugh P.J."/>
            <person name="Mahowald M."/>
            <person name="Liep D."/>
            <person name="Gordon J."/>
        </authorList>
    </citation>
    <scope>NUCLEOTIDE SEQUENCE</scope>
    <source>
        <strain evidence="2">DSM 1552</strain>
    </source>
</reference>
<comment type="caution">
    <text evidence="2">The sequence shown here is derived from an EMBL/GenBank/DDBJ whole genome shotgun (WGS) entry which is preliminary data.</text>
</comment>
<keyword evidence="1" id="KW-1133">Transmembrane helix</keyword>
<accession>B1C515</accession>
<organism evidence="2 3">
    <name type="scientific">Thomasclavelia spiroformis DSM 1552</name>
    <dbReference type="NCBI Taxonomy" id="428126"/>
    <lineage>
        <taxon>Bacteria</taxon>
        <taxon>Bacillati</taxon>
        <taxon>Bacillota</taxon>
        <taxon>Erysipelotrichia</taxon>
        <taxon>Erysipelotrichales</taxon>
        <taxon>Coprobacillaceae</taxon>
        <taxon>Thomasclavelia</taxon>
    </lineage>
</organism>
<keyword evidence="1" id="KW-0472">Membrane</keyword>
<evidence type="ECO:0000313" key="2">
    <source>
        <dbReference type="EMBL" id="EDS73759.1"/>
    </source>
</evidence>
<reference evidence="2" key="1">
    <citation type="submission" date="2008-02" db="EMBL/GenBank/DDBJ databases">
        <authorList>
            <person name="Fulton L."/>
            <person name="Clifton S."/>
            <person name="Fulton B."/>
            <person name="Xu J."/>
            <person name="Minx P."/>
            <person name="Pepin K.H."/>
            <person name="Johnson M."/>
            <person name="Thiruvilangam P."/>
            <person name="Bhonagiri V."/>
            <person name="Nash W.E."/>
            <person name="Mardis E.R."/>
            <person name="Wilson R.K."/>
        </authorList>
    </citation>
    <scope>NUCLEOTIDE SEQUENCE [LARGE SCALE GENOMIC DNA]</scope>
    <source>
        <strain evidence="2">DSM 1552</strain>
    </source>
</reference>
<dbReference type="Proteomes" id="UP000004910">
    <property type="component" value="Unassembled WGS sequence"/>
</dbReference>
<keyword evidence="1" id="KW-0812">Transmembrane</keyword>
<dbReference type="AlphaFoldDB" id="B1C515"/>
<protein>
    <submittedName>
        <fullName evidence="2">Uncharacterized protein</fullName>
    </submittedName>
</protein>
<dbReference type="STRING" id="428126.CLOSPI_02184"/>
<dbReference type="EMBL" id="ABIK02000015">
    <property type="protein sequence ID" value="EDS73759.1"/>
    <property type="molecule type" value="Genomic_DNA"/>
</dbReference>
<evidence type="ECO:0000256" key="1">
    <source>
        <dbReference type="SAM" id="Phobius"/>
    </source>
</evidence>
<keyword evidence="3" id="KW-1185">Reference proteome</keyword>
<feature type="transmembrane region" description="Helical" evidence="1">
    <location>
        <begin position="13"/>
        <end position="36"/>
    </location>
</feature>
<evidence type="ECO:0000313" key="3">
    <source>
        <dbReference type="Proteomes" id="UP000004910"/>
    </source>
</evidence>
<proteinExistence type="predicted"/>